<dbReference type="Proteomes" id="UP000609802">
    <property type="component" value="Unassembled WGS sequence"/>
</dbReference>
<evidence type="ECO:0000313" key="2">
    <source>
        <dbReference type="EMBL" id="GHF01642.1"/>
    </source>
</evidence>
<feature type="region of interest" description="Disordered" evidence="1">
    <location>
        <begin position="53"/>
        <end position="72"/>
    </location>
</feature>
<gene>
    <name evidence="2" type="ORF">GCM10016455_23270</name>
</gene>
<evidence type="ECO:0000256" key="1">
    <source>
        <dbReference type="SAM" id="MobiDB-lite"/>
    </source>
</evidence>
<evidence type="ECO:0000313" key="3">
    <source>
        <dbReference type="Proteomes" id="UP000609802"/>
    </source>
</evidence>
<organism evidence="2 3">
    <name type="scientific">Aliiroseovarius zhejiangensis</name>
    <dbReference type="NCBI Taxonomy" id="1632025"/>
    <lineage>
        <taxon>Bacteria</taxon>
        <taxon>Pseudomonadati</taxon>
        <taxon>Pseudomonadota</taxon>
        <taxon>Alphaproteobacteria</taxon>
        <taxon>Rhodobacterales</taxon>
        <taxon>Paracoccaceae</taxon>
        <taxon>Aliiroseovarius</taxon>
    </lineage>
</organism>
<reference evidence="3" key="1">
    <citation type="journal article" date="2019" name="Int. J. Syst. Evol. Microbiol.">
        <title>The Global Catalogue of Microorganisms (GCM) 10K type strain sequencing project: providing services to taxonomists for standard genome sequencing and annotation.</title>
        <authorList>
            <consortium name="The Broad Institute Genomics Platform"/>
            <consortium name="The Broad Institute Genome Sequencing Center for Infectious Disease"/>
            <person name="Wu L."/>
            <person name="Ma J."/>
        </authorList>
    </citation>
    <scope>NUCLEOTIDE SEQUENCE [LARGE SCALE GENOMIC DNA]</scope>
    <source>
        <strain evidence="3">KCTC 42443</strain>
    </source>
</reference>
<accession>A0ABQ3J5L7</accession>
<sequence length="72" mass="7631">MAKAAKAKPSPLTGDCETSDMFGSDMVGVSGHIADCRPYVKGGLPSWAKPVRYGVTSGGRSEPAEMQIMRTR</sequence>
<keyword evidence="3" id="KW-1185">Reference proteome</keyword>
<dbReference type="EMBL" id="BNCH01000005">
    <property type="protein sequence ID" value="GHF01642.1"/>
    <property type="molecule type" value="Genomic_DNA"/>
</dbReference>
<comment type="caution">
    <text evidence="2">The sequence shown here is derived from an EMBL/GenBank/DDBJ whole genome shotgun (WGS) entry which is preliminary data.</text>
</comment>
<proteinExistence type="predicted"/>
<protein>
    <submittedName>
        <fullName evidence="2">Uncharacterized protein</fullName>
    </submittedName>
</protein>
<name>A0ABQ3J5L7_9RHOB</name>